<dbReference type="GO" id="GO:0004176">
    <property type="term" value="F:ATP-dependent peptidase activity"/>
    <property type="evidence" value="ECO:0007669"/>
    <property type="project" value="UniProtKB-UniRule"/>
</dbReference>
<proteinExistence type="inferred from homology"/>
<evidence type="ECO:0000259" key="3">
    <source>
        <dbReference type="PROSITE" id="PS50106"/>
    </source>
</evidence>
<feature type="active site" evidence="1">
    <location>
        <position position="291"/>
    </location>
</feature>
<keyword evidence="1" id="KW-0378">Hydrolase</keyword>
<keyword evidence="1" id="KW-0645">Protease</keyword>
<reference evidence="5 6" key="1">
    <citation type="submission" date="2020-03" db="EMBL/GenBank/DDBJ databases">
        <title>Assessment of the enzymatic potential of alkaline-tolerant lipase obtained from Bacillus luteus H11 (technogenic soil) for the bioremediation of saline soils contaminated with petroleum substances.</title>
        <authorList>
            <person name="Kalwasinska A."/>
        </authorList>
    </citation>
    <scope>NUCLEOTIDE SEQUENCE [LARGE SCALE GENOMIC DNA]</scope>
    <source>
        <strain evidence="5 6">H11</strain>
    </source>
</reference>
<dbReference type="SUPFAM" id="SSF50156">
    <property type="entry name" value="PDZ domain-like"/>
    <property type="match status" value="1"/>
</dbReference>
<dbReference type="PROSITE" id="PS51786">
    <property type="entry name" value="LON_PROTEOLYTIC"/>
    <property type="match status" value="1"/>
</dbReference>
<keyword evidence="2" id="KW-0472">Membrane</keyword>
<dbReference type="PROSITE" id="PS50106">
    <property type="entry name" value="PDZ"/>
    <property type="match status" value="1"/>
</dbReference>
<dbReference type="EMBL" id="JAATHJ010000002">
    <property type="protein sequence ID" value="NJP36463.1"/>
    <property type="molecule type" value="Genomic_DNA"/>
</dbReference>
<dbReference type="AlphaFoldDB" id="A0A969PNC9"/>
<dbReference type="Gene3D" id="3.30.230.10">
    <property type="match status" value="1"/>
</dbReference>
<dbReference type="InterPro" id="IPR014721">
    <property type="entry name" value="Ribsml_uS5_D2-typ_fold_subgr"/>
</dbReference>
<feature type="domain" description="Lon proteolytic" evidence="4">
    <location>
        <begin position="242"/>
        <end position="348"/>
    </location>
</feature>
<dbReference type="Pfam" id="PF05362">
    <property type="entry name" value="Lon_C"/>
    <property type="match status" value="1"/>
</dbReference>
<evidence type="ECO:0000256" key="2">
    <source>
        <dbReference type="SAM" id="Phobius"/>
    </source>
</evidence>
<dbReference type="InterPro" id="IPR008269">
    <property type="entry name" value="Lon_proteolytic"/>
</dbReference>
<accession>A0A969PNC9</accession>
<gene>
    <name evidence="5" type="ORF">HCN83_02535</name>
</gene>
<dbReference type="Gene3D" id="2.30.42.10">
    <property type="match status" value="1"/>
</dbReference>
<feature type="domain" description="PDZ" evidence="3">
    <location>
        <begin position="107"/>
        <end position="179"/>
    </location>
</feature>
<protein>
    <recommendedName>
        <fullName evidence="1">endopeptidase La</fullName>
        <ecNumber evidence="1">3.4.21.53</ecNumber>
    </recommendedName>
</protein>
<dbReference type="SUPFAM" id="SSF54211">
    <property type="entry name" value="Ribosomal protein S5 domain 2-like"/>
    <property type="match status" value="1"/>
</dbReference>
<keyword evidence="2" id="KW-1133">Transmembrane helix</keyword>
<dbReference type="EC" id="3.4.21.53" evidence="1"/>
<dbReference type="SMART" id="SM00228">
    <property type="entry name" value="PDZ"/>
    <property type="match status" value="1"/>
</dbReference>
<evidence type="ECO:0000313" key="5">
    <source>
        <dbReference type="EMBL" id="NJP36463.1"/>
    </source>
</evidence>
<dbReference type="GO" id="GO:0006508">
    <property type="term" value="P:proteolysis"/>
    <property type="evidence" value="ECO:0007669"/>
    <property type="project" value="UniProtKB-KW"/>
</dbReference>
<organism evidence="5 6">
    <name type="scientific">Alkalicoccus luteus</name>
    <dbReference type="NCBI Taxonomy" id="1237094"/>
    <lineage>
        <taxon>Bacteria</taxon>
        <taxon>Bacillati</taxon>
        <taxon>Bacillota</taxon>
        <taxon>Bacilli</taxon>
        <taxon>Bacillales</taxon>
        <taxon>Bacillaceae</taxon>
        <taxon>Alkalicoccus</taxon>
    </lineage>
</organism>
<comment type="catalytic activity">
    <reaction evidence="1">
        <text>Hydrolysis of proteins in presence of ATP.</text>
        <dbReference type="EC" id="3.4.21.53"/>
    </reaction>
</comment>
<comment type="caution">
    <text evidence="5">The sequence shown here is derived from an EMBL/GenBank/DDBJ whole genome shotgun (WGS) entry which is preliminary data.</text>
</comment>
<dbReference type="Pfam" id="PF13180">
    <property type="entry name" value="PDZ_2"/>
    <property type="match status" value="1"/>
</dbReference>
<dbReference type="InterPro" id="IPR036034">
    <property type="entry name" value="PDZ_sf"/>
</dbReference>
<sequence length="349" mass="38756">MDGSGQQPRRNKGWIKWVVLVAVLLALNFVQLPYYFSMPGDAQPLTEVIEVEERNDYEGSFSLTTIRMGQANPVNFIWSYFSDRRELMPADEVRPPGETDEMYQHRQLMMMASSQEQAILVAYEAAGFNAEFEEYGVLVTSVIPDMDIEDKLEPGDRITAINGTEVLSIEEMFAELESAEIGDRVEVTFEREDEEMKETIEVQTFPEEIGAEEGAGGLGISNPVTDRELIRDPDVEIDTNTIGGPSAGLMFALEIYNQLTEEDITRGFDIAGTGSIDEDGNVGRIGGVKQKVYASDEDGIDIFFVPVEEGREDSNYQIAVDTAETIGSDMEIVPVGTFGEAMEFLESLD</sequence>
<keyword evidence="1" id="KW-0720">Serine protease</keyword>
<feature type="active site" evidence="1">
    <location>
        <position position="246"/>
    </location>
</feature>
<evidence type="ECO:0000256" key="1">
    <source>
        <dbReference type="PROSITE-ProRule" id="PRU01122"/>
    </source>
</evidence>
<comment type="similarity">
    <text evidence="1">Belongs to the peptidase S16 family.</text>
</comment>
<dbReference type="RefSeq" id="WP_168004746.1">
    <property type="nucleotide sequence ID" value="NZ_JAATHJ010000002.1"/>
</dbReference>
<dbReference type="InterPro" id="IPR001478">
    <property type="entry name" value="PDZ"/>
</dbReference>
<dbReference type="Proteomes" id="UP000752012">
    <property type="component" value="Unassembled WGS sequence"/>
</dbReference>
<dbReference type="GO" id="GO:0005524">
    <property type="term" value="F:ATP binding"/>
    <property type="evidence" value="ECO:0007669"/>
    <property type="project" value="InterPro"/>
</dbReference>
<dbReference type="PANTHER" id="PTHR10046">
    <property type="entry name" value="ATP DEPENDENT LON PROTEASE FAMILY MEMBER"/>
    <property type="match status" value="1"/>
</dbReference>
<keyword evidence="6" id="KW-1185">Reference proteome</keyword>
<dbReference type="InterPro" id="IPR020568">
    <property type="entry name" value="Ribosomal_Su5_D2-typ_SF"/>
</dbReference>
<name>A0A969PNC9_9BACI</name>
<dbReference type="GO" id="GO:0030163">
    <property type="term" value="P:protein catabolic process"/>
    <property type="evidence" value="ECO:0007669"/>
    <property type="project" value="InterPro"/>
</dbReference>
<evidence type="ECO:0000313" key="6">
    <source>
        <dbReference type="Proteomes" id="UP000752012"/>
    </source>
</evidence>
<evidence type="ECO:0000259" key="4">
    <source>
        <dbReference type="PROSITE" id="PS51786"/>
    </source>
</evidence>
<keyword evidence="2" id="KW-0812">Transmembrane</keyword>
<dbReference type="GO" id="GO:0004252">
    <property type="term" value="F:serine-type endopeptidase activity"/>
    <property type="evidence" value="ECO:0007669"/>
    <property type="project" value="UniProtKB-UniRule"/>
</dbReference>
<dbReference type="InterPro" id="IPR027065">
    <property type="entry name" value="Lon_Prtase"/>
</dbReference>
<feature type="transmembrane region" description="Helical" evidence="2">
    <location>
        <begin position="14"/>
        <end position="36"/>
    </location>
</feature>
<dbReference type="NCBIfam" id="NF041438">
    <property type="entry name" value="SepM_fam_S16"/>
    <property type="match status" value="1"/>
</dbReference>